<proteinExistence type="predicted"/>
<sequence length="519" mass="59853">MILSNPKSKPPARIERWNLRIQDFDFNVVYTSGANNESDFLSRHPLSRDVDHTQEDAAENYVNFLTTHAIPKAMTLQEIKDETKKDKTLQGLAKIIREQLWDSKPKWHELNTDNDDIRKYINVRDELTINDEADIVLRGSRIVIPRSLHHRAISIAHEGHQGLVRTKQLIREKIWFPGIDKAVRDMIGSCIACQANSHPNPPTPLKMNDLPPEPWHTIHLDFCGPFPTGEYVLVAIDAYSRFPEVEVIHSTSAKATTLKLERIFSTHGLPQIIKSDNGPPFTSTEFKTYMQEKGIEHQRITPLWPQANSEAENFMKSMTKAIRAAITEQKNWKKELYSFLLNYRATPHSTTKFSPAELLFNRKIKMELPNPVHQMQDTVKDQQVRENDVKAKERMKANADRVKNAKESKMFIGDTVLVRQRKHNKFSPRYDPKPYRITKINGTMVTASHPGHSITRNISFYKKIQPQPGKEEWQDSDNMGGDLSDDVADEINEDGENEVQGRRYPQRDRQPTNPKIRSE</sequence>
<dbReference type="Gene3D" id="3.30.420.10">
    <property type="entry name" value="Ribonuclease H-like superfamily/Ribonuclease H"/>
    <property type="match status" value="1"/>
</dbReference>
<dbReference type="InterPro" id="IPR036397">
    <property type="entry name" value="RNaseH_sf"/>
</dbReference>
<dbReference type="OrthoDB" id="775972at2759"/>
<gene>
    <name evidence="2" type="ORF">PACLA_8A066227</name>
</gene>
<dbReference type="PROSITE" id="PS50994">
    <property type="entry name" value="INTEGRASE"/>
    <property type="match status" value="1"/>
</dbReference>
<dbReference type="EMBL" id="CACRXK020006763">
    <property type="protein sequence ID" value="CAB4010375.1"/>
    <property type="molecule type" value="Genomic_DNA"/>
</dbReference>
<dbReference type="PANTHER" id="PTHR37984">
    <property type="entry name" value="PROTEIN CBG26694"/>
    <property type="match status" value="1"/>
</dbReference>
<reference evidence="2" key="1">
    <citation type="submission" date="2020-04" db="EMBL/GenBank/DDBJ databases">
        <authorList>
            <person name="Alioto T."/>
            <person name="Alioto T."/>
            <person name="Gomez Garrido J."/>
        </authorList>
    </citation>
    <scope>NUCLEOTIDE SEQUENCE</scope>
    <source>
        <strain evidence="2">A484AB</strain>
    </source>
</reference>
<dbReference type="InterPro" id="IPR001584">
    <property type="entry name" value="Integrase_cat-core"/>
</dbReference>
<dbReference type="GO" id="GO:0003676">
    <property type="term" value="F:nucleic acid binding"/>
    <property type="evidence" value="ECO:0007669"/>
    <property type="project" value="InterPro"/>
</dbReference>
<feature type="compositionally biased region" description="Acidic residues" evidence="1">
    <location>
        <begin position="483"/>
        <end position="497"/>
    </location>
</feature>
<feature type="compositionally biased region" description="Basic and acidic residues" evidence="1">
    <location>
        <begin position="499"/>
        <end position="519"/>
    </location>
</feature>
<dbReference type="Gene3D" id="1.10.340.70">
    <property type="match status" value="1"/>
</dbReference>
<dbReference type="Pfam" id="PF00665">
    <property type="entry name" value="rve"/>
    <property type="match status" value="1"/>
</dbReference>
<dbReference type="InterPro" id="IPR012337">
    <property type="entry name" value="RNaseH-like_sf"/>
</dbReference>
<dbReference type="AlphaFoldDB" id="A0A7D9ELV8"/>
<dbReference type="Pfam" id="PF17921">
    <property type="entry name" value="Integrase_H2C2"/>
    <property type="match status" value="1"/>
</dbReference>
<dbReference type="SUPFAM" id="SSF53098">
    <property type="entry name" value="Ribonuclease H-like"/>
    <property type="match status" value="1"/>
</dbReference>
<name>A0A7D9ELV8_PARCT</name>
<evidence type="ECO:0000313" key="3">
    <source>
        <dbReference type="Proteomes" id="UP001152795"/>
    </source>
</evidence>
<organism evidence="2 3">
    <name type="scientific">Paramuricea clavata</name>
    <name type="common">Red gorgonian</name>
    <name type="synonym">Violescent sea-whip</name>
    <dbReference type="NCBI Taxonomy" id="317549"/>
    <lineage>
        <taxon>Eukaryota</taxon>
        <taxon>Metazoa</taxon>
        <taxon>Cnidaria</taxon>
        <taxon>Anthozoa</taxon>
        <taxon>Octocorallia</taxon>
        <taxon>Malacalcyonacea</taxon>
        <taxon>Plexauridae</taxon>
        <taxon>Paramuricea</taxon>
    </lineage>
</organism>
<dbReference type="InterPro" id="IPR041588">
    <property type="entry name" value="Integrase_H2C2"/>
</dbReference>
<accession>A0A7D9ELV8</accession>
<protein>
    <submittedName>
        <fullName evidence="2">Uncharacterized protein</fullName>
    </submittedName>
</protein>
<dbReference type="FunFam" id="1.10.340.70:FF:000003">
    <property type="entry name" value="Protein CBG25708"/>
    <property type="match status" value="1"/>
</dbReference>
<comment type="caution">
    <text evidence="2">The sequence shown here is derived from an EMBL/GenBank/DDBJ whole genome shotgun (WGS) entry which is preliminary data.</text>
</comment>
<dbReference type="FunFam" id="3.30.420.10:FF:000063">
    <property type="entry name" value="Retrovirus-related Pol polyprotein from transposon 297-like Protein"/>
    <property type="match status" value="1"/>
</dbReference>
<keyword evidence="3" id="KW-1185">Reference proteome</keyword>
<evidence type="ECO:0000313" key="2">
    <source>
        <dbReference type="EMBL" id="CAB4010375.1"/>
    </source>
</evidence>
<dbReference type="PANTHER" id="PTHR37984:SF11">
    <property type="entry name" value="INTEGRASE CATALYTIC DOMAIN-CONTAINING PROTEIN"/>
    <property type="match status" value="1"/>
</dbReference>
<evidence type="ECO:0000256" key="1">
    <source>
        <dbReference type="SAM" id="MobiDB-lite"/>
    </source>
</evidence>
<dbReference type="InterPro" id="IPR050951">
    <property type="entry name" value="Retrovirus_Pol_polyprotein"/>
</dbReference>
<dbReference type="Proteomes" id="UP001152795">
    <property type="component" value="Unassembled WGS sequence"/>
</dbReference>
<dbReference type="GO" id="GO:0015074">
    <property type="term" value="P:DNA integration"/>
    <property type="evidence" value="ECO:0007669"/>
    <property type="project" value="InterPro"/>
</dbReference>
<feature type="region of interest" description="Disordered" evidence="1">
    <location>
        <begin position="465"/>
        <end position="519"/>
    </location>
</feature>